<comment type="caution">
    <text evidence="2">The sequence shown here is derived from an EMBL/GenBank/DDBJ whole genome shotgun (WGS) entry which is preliminary data.</text>
</comment>
<dbReference type="EMBL" id="JAYLLH010000006">
    <property type="protein sequence ID" value="MEC3860805.1"/>
    <property type="molecule type" value="Genomic_DNA"/>
</dbReference>
<accession>A0ABU6HEC1</accession>
<evidence type="ECO:0000313" key="2">
    <source>
        <dbReference type="EMBL" id="MEC3860805.1"/>
    </source>
</evidence>
<dbReference type="InterPro" id="IPR028992">
    <property type="entry name" value="Hedgehog/Intein_dom"/>
</dbReference>
<sequence length="263" mass="29223">MNSDEVEVQRQLTQGGFIVTNGAQVFRVMLLEHVNGSAPLVVFHGPLPPKAQELWVAEVSRPQPRETSPGVICFASGTSITTPRGPRQVQDLRPGDWVQTRDNGPQQVLWTGQRRFSTTRLRSFPGLAPVRIRAAAFGTGVPDRDLLVSPRHRILVRSPQAQSIYGQSEVLVAAQDLIDDSRIFRETPRCDITYVHILLNRHEVIVANGVECESFHPDDADPAMLDQSDRERLEQTLGQAPYGGHARRVLTRPEAAILLHRAA</sequence>
<feature type="domain" description="Hedgehog/Intein (Hint)" evidence="1">
    <location>
        <begin position="72"/>
        <end position="218"/>
    </location>
</feature>
<evidence type="ECO:0000313" key="3">
    <source>
        <dbReference type="Proteomes" id="UP001348149"/>
    </source>
</evidence>
<dbReference type="Proteomes" id="UP001348149">
    <property type="component" value="Unassembled WGS sequence"/>
</dbReference>
<proteinExistence type="predicted"/>
<dbReference type="Pfam" id="PF13403">
    <property type="entry name" value="Hint_2"/>
    <property type="match status" value="1"/>
</dbReference>
<gene>
    <name evidence="2" type="ORF">VK792_05875</name>
</gene>
<dbReference type="Gene3D" id="2.170.16.10">
    <property type="entry name" value="Hedgehog/Intein (Hint) domain"/>
    <property type="match status" value="1"/>
</dbReference>
<dbReference type="RefSeq" id="WP_326296433.1">
    <property type="nucleotide sequence ID" value="NZ_JAYLLH010000006.1"/>
</dbReference>
<organism evidence="2 3">
    <name type="scientific">Mesobacterium hydrothermale</name>
    <dbReference type="NCBI Taxonomy" id="3111907"/>
    <lineage>
        <taxon>Bacteria</taxon>
        <taxon>Pseudomonadati</taxon>
        <taxon>Pseudomonadota</taxon>
        <taxon>Alphaproteobacteria</taxon>
        <taxon>Rhodobacterales</taxon>
        <taxon>Roseobacteraceae</taxon>
        <taxon>Mesobacterium</taxon>
    </lineage>
</organism>
<protein>
    <submittedName>
        <fullName evidence="2">Hint domain-containing protein</fullName>
    </submittedName>
</protein>
<reference evidence="2 3" key="1">
    <citation type="submission" date="2024-01" db="EMBL/GenBank/DDBJ databases">
        <title>Mesobacterium rodlantinim sp. nov., isolated from shallow sea hydrothermal systems off Kueishantao Island.</title>
        <authorList>
            <person name="Su Z."/>
            <person name="Tang K."/>
        </authorList>
    </citation>
    <scope>NUCLEOTIDE SEQUENCE [LARGE SCALE GENOMIC DNA]</scope>
    <source>
        <strain evidence="2 3">TK19101</strain>
    </source>
</reference>
<keyword evidence="3" id="KW-1185">Reference proteome</keyword>
<dbReference type="InterPro" id="IPR036844">
    <property type="entry name" value="Hint_dom_sf"/>
</dbReference>
<dbReference type="SUPFAM" id="SSF51294">
    <property type="entry name" value="Hedgehog/intein (Hint) domain"/>
    <property type="match status" value="1"/>
</dbReference>
<evidence type="ECO:0000259" key="1">
    <source>
        <dbReference type="Pfam" id="PF13403"/>
    </source>
</evidence>
<name>A0ABU6HEC1_9RHOB</name>